<protein>
    <submittedName>
        <fullName evidence="1">1,4-dihydroxy-2-naphthoate polyprenyltransferase</fullName>
    </submittedName>
</protein>
<accession>A0ABW3BHG2</accession>
<keyword evidence="2" id="KW-1185">Reference proteome</keyword>
<reference evidence="2" key="1">
    <citation type="journal article" date="2019" name="Int. J. Syst. Evol. Microbiol.">
        <title>The Global Catalogue of Microorganisms (GCM) 10K type strain sequencing project: providing services to taxonomists for standard genome sequencing and annotation.</title>
        <authorList>
            <consortium name="The Broad Institute Genomics Platform"/>
            <consortium name="The Broad Institute Genome Sequencing Center for Infectious Disease"/>
            <person name="Wu L."/>
            <person name="Ma J."/>
        </authorList>
    </citation>
    <scope>NUCLEOTIDE SEQUENCE [LARGE SCALE GENOMIC DNA]</scope>
    <source>
        <strain evidence="2">CCUG 63369</strain>
    </source>
</reference>
<evidence type="ECO:0000313" key="2">
    <source>
        <dbReference type="Proteomes" id="UP001596956"/>
    </source>
</evidence>
<sequence length="57" mass="5879">WWAALVLLALPAAVPPVRRVLGGQKGRELVLGLGETGRLQLVFGSLFTVGLALGALG</sequence>
<organism evidence="1 2">
    <name type="scientific">Streptomonospora algeriensis</name>
    <dbReference type="NCBI Taxonomy" id="995084"/>
    <lineage>
        <taxon>Bacteria</taxon>
        <taxon>Bacillati</taxon>
        <taxon>Actinomycetota</taxon>
        <taxon>Actinomycetes</taxon>
        <taxon>Streptosporangiales</taxon>
        <taxon>Nocardiopsidaceae</taxon>
        <taxon>Streptomonospora</taxon>
    </lineage>
</organism>
<dbReference type="EMBL" id="JBHTHR010000397">
    <property type="protein sequence ID" value="MFD0802198.1"/>
    <property type="molecule type" value="Genomic_DNA"/>
</dbReference>
<evidence type="ECO:0000313" key="1">
    <source>
        <dbReference type="EMBL" id="MFD0802198.1"/>
    </source>
</evidence>
<dbReference type="Proteomes" id="UP001596956">
    <property type="component" value="Unassembled WGS sequence"/>
</dbReference>
<feature type="non-terminal residue" evidence="1">
    <location>
        <position position="1"/>
    </location>
</feature>
<comment type="caution">
    <text evidence="1">The sequence shown here is derived from an EMBL/GenBank/DDBJ whole genome shotgun (WGS) entry which is preliminary data.</text>
</comment>
<name>A0ABW3BHG2_9ACTN</name>
<proteinExistence type="predicted"/>
<gene>
    <name evidence="1" type="ORF">ACFQZU_12860</name>
</gene>